<comment type="caution">
    <text evidence="1">The sequence shown here is derived from an EMBL/GenBank/DDBJ whole genome shotgun (WGS) entry which is preliminary data.</text>
</comment>
<gene>
    <name evidence="1" type="ORF">GCM10009092_36030</name>
</gene>
<evidence type="ECO:0000313" key="2">
    <source>
        <dbReference type="Proteomes" id="UP001501757"/>
    </source>
</evidence>
<proteinExistence type="predicted"/>
<accession>A0ABN0XNF8</accession>
<name>A0ABN0XNF8_9ALTE</name>
<reference evidence="1 2" key="1">
    <citation type="journal article" date="2019" name="Int. J. Syst. Evol. Microbiol.">
        <title>The Global Catalogue of Microorganisms (GCM) 10K type strain sequencing project: providing services to taxonomists for standard genome sequencing and annotation.</title>
        <authorList>
            <consortium name="The Broad Institute Genomics Platform"/>
            <consortium name="The Broad Institute Genome Sequencing Center for Infectious Disease"/>
            <person name="Wu L."/>
            <person name="Ma J."/>
        </authorList>
    </citation>
    <scope>NUCLEOTIDE SEQUENCE [LARGE SCALE GENOMIC DNA]</scope>
    <source>
        <strain evidence="1 2">JCM 13378</strain>
    </source>
</reference>
<dbReference type="Pfam" id="PF07277">
    <property type="entry name" value="SapC"/>
    <property type="match status" value="1"/>
</dbReference>
<sequence>MPQHVLLNNISHQQTRVLHRFAAEYGDNLASVPVMPNEFTELQKEYPLLFRRQQPNGPYQALALLGFEAGENLFLEPQLPSGWAARQIPAMLERGPFLIGMQHRQEDGQHQEVAVIHIDMDHPKVNQPQGRALFLEYGGNSPYLEFVSACLTQLHQGMAIAPRLYALIEELDLFESINIDIELHSGEKLRLTGYATISEQRLAQLDAQKLHGLHQAGALPLCYAAMASLSNIRQLIDKKNQRLGQAGKGA</sequence>
<evidence type="ECO:0000313" key="1">
    <source>
        <dbReference type="EMBL" id="GAA0368547.1"/>
    </source>
</evidence>
<dbReference type="EMBL" id="BAAAEI010000023">
    <property type="protein sequence ID" value="GAA0368547.1"/>
    <property type="molecule type" value="Genomic_DNA"/>
</dbReference>
<organism evidence="1 2">
    <name type="scientific">Bowmanella denitrificans</name>
    <dbReference type="NCBI Taxonomy" id="366582"/>
    <lineage>
        <taxon>Bacteria</taxon>
        <taxon>Pseudomonadati</taxon>
        <taxon>Pseudomonadota</taxon>
        <taxon>Gammaproteobacteria</taxon>
        <taxon>Alteromonadales</taxon>
        <taxon>Alteromonadaceae</taxon>
        <taxon>Bowmanella</taxon>
    </lineage>
</organism>
<dbReference type="Proteomes" id="UP001501757">
    <property type="component" value="Unassembled WGS sequence"/>
</dbReference>
<dbReference type="InterPro" id="IPR010836">
    <property type="entry name" value="SapC"/>
</dbReference>
<keyword evidence="2" id="KW-1185">Reference proteome</keyword>
<protein>
    <submittedName>
        <fullName evidence="1">SapC family protein</fullName>
    </submittedName>
</protein>
<dbReference type="RefSeq" id="WP_343846833.1">
    <property type="nucleotide sequence ID" value="NZ_BAAAEI010000023.1"/>
</dbReference>